<evidence type="ECO:0000313" key="2">
    <source>
        <dbReference type="EMBL" id="KAK7291313.1"/>
    </source>
</evidence>
<comment type="caution">
    <text evidence="2">The sequence shown here is derived from an EMBL/GenBank/DDBJ whole genome shotgun (WGS) entry which is preliminary data.</text>
</comment>
<name>A0AAN9J4L9_CROPI</name>
<keyword evidence="3" id="KW-1185">Reference proteome</keyword>
<evidence type="ECO:0000259" key="1">
    <source>
        <dbReference type="PROSITE" id="PS50011"/>
    </source>
</evidence>
<sequence>MKLSYHGAFGCKFMSNGILYDVLHSSSTRRLGHLIGVLALQTAKAIDTLYSSTPPVIHRDIKSANVHVMN</sequence>
<dbReference type="EMBL" id="JAYWIO010000001">
    <property type="protein sequence ID" value="KAK7291313.1"/>
    <property type="molecule type" value="Genomic_DNA"/>
</dbReference>
<dbReference type="SUPFAM" id="SSF56112">
    <property type="entry name" value="Protein kinase-like (PK-like)"/>
    <property type="match status" value="1"/>
</dbReference>
<organism evidence="2 3">
    <name type="scientific">Crotalaria pallida</name>
    <name type="common">Smooth rattlebox</name>
    <name type="synonym">Crotalaria striata</name>
    <dbReference type="NCBI Taxonomy" id="3830"/>
    <lineage>
        <taxon>Eukaryota</taxon>
        <taxon>Viridiplantae</taxon>
        <taxon>Streptophyta</taxon>
        <taxon>Embryophyta</taxon>
        <taxon>Tracheophyta</taxon>
        <taxon>Spermatophyta</taxon>
        <taxon>Magnoliopsida</taxon>
        <taxon>eudicotyledons</taxon>
        <taxon>Gunneridae</taxon>
        <taxon>Pentapetalae</taxon>
        <taxon>rosids</taxon>
        <taxon>fabids</taxon>
        <taxon>Fabales</taxon>
        <taxon>Fabaceae</taxon>
        <taxon>Papilionoideae</taxon>
        <taxon>50 kb inversion clade</taxon>
        <taxon>genistoids sensu lato</taxon>
        <taxon>core genistoids</taxon>
        <taxon>Crotalarieae</taxon>
        <taxon>Crotalaria</taxon>
    </lineage>
</organism>
<feature type="domain" description="Protein kinase" evidence="1">
    <location>
        <begin position="1"/>
        <end position="70"/>
    </location>
</feature>
<evidence type="ECO:0000313" key="3">
    <source>
        <dbReference type="Proteomes" id="UP001372338"/>
    </source>
</evidence>
<dbReference type="Gene3D" id="1.10.510.10">
    <property type="entry name" value="Transferase(Phosphotransferase) domain 1"/>
    <property type="match status" value="1"/>
</dbReference>
<dbReference type="PROSITE" id="PS50011">
    <property type="entry name" value="PROTEIN_KINASE_DOM"/>
    <property type="match status" value="1"/>
</dbReference>
<dbReference type="InterPro" id="IPR000719">
    <property type="entry name" value="Prot_kinase_dom"/>
</dbReference>
<reference evidence="2 3" key="1">
    <citation type="submission" date="2024-01" db="EMBL/GenBank/DDBJ databases">
        <title>The genomes of 5 underutilized Papilionoideae crops provide insights into root nodulation and disease resistanc.</title>
        <authorList>
            <person name="Yuan L."/>
        </authorList>
    </citation>
    <scope>NUCLEOTIDE SEQUENCE [LARGE SCALE GENOMIC DNA]</scope>
    <source>
        <strain evidence="2">ZHUSHIDOU_FW_LH</strain>
        <tissue evidence="2">Leaf</tissue>
    </source>
</reference>
<dbReference type="GO" id="GO:0004672">
    <property type="term" value="F:protein kinase activity"/>
    <property type="evidence" value="ECO:0007669"/>
    <property type="project" value="InterPro"/>
</dbReference>
<gene>
    <name evidence="2" type="ORF">RIF29_06346</name>
</gene>
<proteinExistence type="predicted"/>
<accession>A0AAN9J4L9</accession>
<dbReference type="InterPro" id="IPR011009">
    <property type="entry name" value="Kinase-like_dom_sf"/>
</dbReference>
<dbReference type="AlphaFoldDB" id="A0AAN9J4L9"/>
<protein>
    <recommendedName>
        <fullName evidence="1">Protein kinase domain-containing protein</fullName>
    </recommendedName>
</protein>
<dbReference type="GO" id="GO:0005524">
    <property type="term" value="F:ATP binding"/>
    <property type="evidence" value="ECO:0007669"/>
    <property type="project" value="InterPro"/>
</dbReference>
<dbReference type="Proteomes" id="UP001372338">
    <property type="component" value="Unassembled WGS sequence"/>
</dbReference>